<dbReference type="HOGENOM" id="CLU_066245_2_1_1"/>
<keyword evidence="8" id="KW-1185">Reference proteome</keyword>
<dbReference type="GO" id="GO:0009396">
    <property type="term" value="P:folic acid-containing compound biosynthetic process"/>
    <property type="evidence" value="ECO:0007669"/>
    <property type="project" value="TreeGrafter"/>
</dbReference>
<keyword evidence="3 6" id="KW-0067">ATP-binding</keyword>
<dbReference type="NCBIfam" id="TIGR02727">
    <property type="entry name" value="MTHFS_bact"/>
    <property type="match status" value="1"/>
</dbReference>
<evidence type="ECO:0000256" key="4">
    <source>
        <dbReference type="ARBA" id="ARBA00036539"/>
    </source>
</evidence>
<protein>
    <recommendedName>
        <fullName evidence="5 6">5-formyltetrahydrofolate cyclo-ligase</fullName>
        <ecNumber evidence="5 6">6.3.3.2</ecNumber>
    </recommendedName>
</protein>
<evidence type="ECO:0000313" key="8">
    <source>
        <dbReference type="Proteomes" id="UP000027265"/>
    </source>
</evidence>
<dbReference type="InterPro" id="IPR037171">
    <property type="entry name" value="NagB/RpiA_transferase-like"/>
</dbReference>
<keyword evidence="2 6" id="KW-0547">Nucleotide-binding</keyword>
<comment type="cofactor">
    <cofactor evidence="6">
        <name>Mg(2+)</name>
        <dbReference type="ChEBI" id="CHEBI:18420"/>
    </cofactor>
</comment>
<comment type="similarity">
    <text evidence="1 6">Belongs to the 5-formyltetrahydrofolate cyclo-ligase family.</text>
</comment>
<dbReference type="EMBL" id="KL197717">
    <property type="protein sequence ID" value="KDQ58661.1"/>
    <property type="molecule type" value="Genomic_DNA"/>
</dbReference>
<dbReference type="InterPro" id="IPR024185">
    <property type="entry name" value="FTHF_cligase-like_sf"/>
</dbReference>
<accession>A0A067Q7T1</accession>
<reference evidence="8" key="1">
    <citation type="journal article" date="2014" name="Proc. Natl. Acad. Sci. U.S.A.">
        <title>Extensive sampling of basidiomycete genomes demonstrates inadequacy of the white-rot/brown-rot paradigm for wood decay fungi.</title>
        <authorList>
            <person name="Riley R."/>
            <person name="Salamov A.A."/>
            <person name="Brown D.W."/>
            <person name="Nagy L.G."/>
            <person name="Floudas D."/>
            <person name="Held B.W."/>
            <person name="Levasseur A."/>
            <person name="Lombard V."/>
            <person name="Morin E."/>
            <person name="Otillar R."/>
            <person name="Lindquist E.A."/>
            <person name="Sun H."/>
            <person name="LaButti K.M."/>
            <person name="Schmutz J."/>
            <person name="Jabbour D."/>
            <person name="Luo H."/>
            <person name="Baker S.E."/>
            <person name="Pisabarro A.G."/>
            <person name="Walton J.D."/>
            <person name="Blanchette R.A."/>
            <person name="Henrissat B."/>
            <person name="Martin F."/>
            <person name="Cullen D."/>
            <person name="Hibbett D.S."/>
            <person name="Grigoriev I.V."/>
        </authorList>
    </citation>
    <scope>NUCLEOTIDE SEQUENCE [LARGE SCALE GENOMIC DNA]</scope>
    <source>
        <strain evidence="8">MUCL 33604</strain>
    </source>
</reference>
<dbReference type="EC" id="6.3.3.2" evidence="5 6"/>
<evidence type="ECO:0000313" key="7">
    <source>
        <dbReference type="EMBL" id="KDQ58661.1"/>
    </source>
</evidence>
<dbReference type="GO" id="GO:0005739">
    <property type="term" value="C:mitochondrion"/>
    <property type="evidence" value="ECO:0007669"/>
    <property type="project" value="TreeGrafter"/>
</dbReference>
<keyword evidence="6" id="KW-0479">Metal-binding</keyword>
<dbReference type="PANTHER" id="PTHR23407">
    <property type="entry name" value="ATPASE INHIBITOR/5-FORMYLTETRAHYDROFOLATE CYCLO-LIGASE"/>
    <property type="match status" value="1"/>
</dbReference>
<keyword evidence="6" id="KW-0460">Magnesium</keyword>
<sequence>MSQWLILHVVDNRDADIPPFSRTSIVPFSGFTMAATTPLRAQKKALRKALSATLSAVPTAEIQLQSQAITSHILSLPSFHAAKSISCYLSMPTGEVDTSSIVLEILRAGKALFVPKIHPPVPNSEPKMDFLKVYSEEDLRSFPAGLWGISEPGWEWKGKRRESALDEVSEPLDMILLPGVAFDPSLSRLGHGKGYYDRFITNCISSKVDVRRPSLVALSLREQILQSGVVPIGEHDWKMDAIITPDGVIQGDHVSKVE</sequence>
<dbReference type="FunCoup" id="A0A067Q7T1">
    <property type="interactions" value="197"/>
</dbReference>
<evidence type="ECO:0000256" key="1">
    <source>
        <dbReference type="ARBA" id="ARBA00010638"/>
    </source>
</evidence>
<dbReference type="Proteomes" id="UP000027265">
    <property type="component" value="Unassembled WGS sequence"/>
</dbReference>
<gene>
    <name evidence="7" type="ORF">JAAARDRAFT_34496</name>
</gene>
<dbReference type="GO" id="GO:0005524">
    <property type="term" value="F:ATP binding"/>
    <property type="evidence" value="ECO:0007669"/>
    <property type="project" value="UniProtKB-KW"/>
</dbReference>
<dbReference type="GO" id="GO:0030272">
    <property type="term" value="F:5-formyltetrahydrofolate cyclo-ligase activity"/>
    <property type="evidence" value="ECO:0007669"/>
    <property type="project" value="UniProtKB-EC"/>
</dbReference>
<evidence type="ECO:0000256" key="6">
    <source>
        <dbReference type="RuleBase" id="RU361279"/>
    </source>
</evidence>
<evidence type="ECO:0000256" key="2">
    <source>
        <dbReference type="ARBA" id="ARBA00022741"/>
    </source>
</evidence>
<evidence type="ECO:0000256" key="3">
    <source>
        <dbReference type="ARBA" id="ARBA00022840"/>
    </source>
</evidence>
<dbReference type="InterPro" id="IPR002698">
    <property type="entry name" value="FTHF_cligase"/>
</dbReference>
<dbReference type="AlphaFoldDB" id="A0A067Q7T1"/>
<evidence type="ECO:0000256" key="5">
    <source>
        <dbReference type="ARBA" id="ARBA00038966"/>
    </source>
</evidence>
<dbReference type="InParanoid" id="A0A067Q7T1"/>
<organism evidence="7 8">
    <name type="scientific">Jaapia argillacea MUCL 33604</name>
    <dbReference type="NCBI Taxonomy" id="933084"/>
    <lineage>
        <taxon>Eukaryota</taxon>
        <taxon>Fungi</taxon>
        <taxon>Dikarya</taxon>
        <taxon>Basidiomycota</taxon>
        <taxon>Agaricomycotina</taxon>
        <taxon>Agaricomycetes</taxon>
        <taxon>Agaricomycetidae</taxon>
        <taxon>Jaapiales</taxon>
        <taxon>Jaapiaceae</taxon>
        <taxon>Jaapia</taxon>
    </lineage>
</organism>
<dbReference type="STRING" id="933084.A0A067Q7T1"/>
<dbReference type="Pfam" id="PF01812">
    <property type="entry name" value="5-FTHF_cyc-lig"/>
    <property type="match status" value="1"/>
</dbReference>
<comment type="catalytic activity">
    <reaction evidence="4 6">
        <text>(6S)-5-formyl-5,6,7,8-tetrahydrofolate + ATP = (6R)-5,10-methenyltetrahydrofolate + ADP + phosphate</text>
        <dbReference type="Rhea" id="RHEA:10488"/>
        <dbReference type="ChEBI" id="CHEBI:30616"/>
        <dbReference type="ChEBI" id="CHEBI:43474"/>
        <dbReference type="ChEBI" id="CHEBI:57455"/>
        <dbReference type="ChEBI" id="CHEBI:57457"/>
        <dbReference type="ChEBI" id="CHEBI:456216"/>
        <dbReference type="EC" id="6.3.3.2"/>
    </reaction>
</comment>
<dbReference type="Gene3D" id="3.40.50.10420">
    <property type="entry name" value="NagB/RpiA/CoA transferase-like"/>
    <property type="match status" value="1"/>
</dbReference>
<dbReference type="GO" id="GO:0046872">
    <property type="term" value="F:metal ion binding"/>
    <property type="evidence" value="ECO:0007669"/>
    <property type="project" value="UniProtKB-KW"/>
</dbReference>
<proteinExistence type="inferred from homology"/>
<dbReference type="OrthoDB" id="2015992at2759"/>
<name>A0A067Q7T1_9AGAM</name>
<dbReference type="GO" id="GO:0035999">
    <property type="term" value="P:tetrahydrofolate interconversion"/>
    <property type="evidence" value="ECO:0007669"/>
    <property type="project" value="TreeGrafter"/>
</dbReference>
<dbReference type="PANTHER" id="PTHR23407:SF1">
    <property type="entry name" value="5-FORMYLTETRAHYDROFOLATE CYCLO-LIGASE"/>
    <property type="match status" value="1"/>
</dbReference>
<dbReference type="SUPFAM" id="SSF100950">
    <property type="entry name" value="NagB/RpiA/CoA transferase-like"/>
    <property type="match status" value="1"/>
</dbReference>